<dbReference type="SUPFAM" id="SSF47473">
    <property type="entry name" value="EF-hand"/>
    <property type="match status" value="1"/>
</dbReference>
<dbReference type="OrthoDB" id="26525at2759"/>
<name>A0A811SL55_9POAL</name>
<dbReference type="EMBL" id="CAJGYO010000788">
    <property type="protein sequence ID" value="CAD6343529.1"/>
    <property type="molecule type" value="Genomic_DNA"/>
</dbReference>
<evidence type="ECO:0000256" key="1">
    <source>
        <dbReference type="SAM" id="SignalP"/>
    </source>
</evidence>
<protein>
    <recommendedName>
        <fullName evidence="2">EF-hand domain-containing protein</fullName>
    </recommendedName>
</protein>
<dbReference type="Proteomes" id="UP000604825">
    <property type="component" value="Unassembled WGS sequence"/>
</dbReference>
<reference evidence="3" key="1">
    <citation type="submission" date="2020-10" db="EMBL/GenBank/DDBJ databases">
        <authorList>
            <person name="Han B."/>
            <person name="Lu T."/>
            <person name="Zhao Q."/>
            <person name="Huang X."/>
            <person name="Zhao Y."/>
        </authorList>
    </citation>
    <scope>NUCLEOTIDE SEQUENCE</scope>
</reference>
<evidence type="ECO:0000313" key="3">
    <source>
        <dbReference type="EMBL" id="CAD6343529.1"/>
    </source>
</evidence>
<gene>
    <name evidence="3" type="ORF">NCGR_LOCUS67627</name>
</gene>
<dbReference type="PROSITE" id="PS50222">
    <property type="entry name" value="EF_HAND_2"/>
    <property type="match status" value="1"/>
</dbReference>
<feature type="domain" description="EF-hand" evidence="2">
    <location>
        <begin position="121"/>
        <end position="156"/>
    </location>
</feature>
<comment type="caution">
    <text evidence="3">The sequence shown here is derived from an EMBL/GenBank/DDBJ whole genome shotgun (WGS) entry which is preliminary data.</text>
</comment>
<proteinExistence type="predicted"/>
<feature type="chain" id="PRO_5032995794" description="EF-hand domain-containing protein" evidence="1">
    <location>
        <begin position="27"/>
        <end position="166"/>
    </location>
</feature>
<evidence type="ECO:0000313" key="4">
    <source>
        <dbReference type="Proteomes" id="UP000604825"/>
    </source>
</evidence>
<dbReference type="AlphaFoldDB" id="A0A811SL55"/>
<feature type="signal peptide" evidence="1">
    <location>
        <begin position="1"/>
        <end position="26"/>
    </location>
</feature>
<dbReference type="InterPro" id="IPR011992">
    <property type="entry name" value="EF-hand-dom_pair"/>
</dbReference>
<accession>A0A811SL55</accession>
<dbReference type="GO" id="GO:0005509">
    <property type="term" value="F:calcium ion binding"/>
    <property type="evidence" value="ECO:0007669"/>
    <property type="project" value="InterPro"/>
</dbReference>
<sequence>MVNCEFLVPLASSLVTLVLCPLIAHAVSVAGKIVAFARAAVEFLARDDTVVGCSVLDDDYCCPQPHCEPVVLTCGDAAAVKARLGLPRWTCSGGGSGSSECRACGAAEVVTELAAVGGWSASERELEEAFHVFDRGEDGFICAAELWGSCGGSGFRRVRATRTDRG</sequence>
<keyword evidence="1" id="KW-0732">Signal</keyword>
<dbReference type="InterPro" id="IPR002048">
    <property type="entry name" value="EF_hand_dom"/>
</dbReference>
<evidence type="ECO:0000259" key="2">
    <source>
        <dbReference type="PROSITE" id="PS50222"/>
    </source>
</evidence>
<organism evidence="3 4">
    <name type="scientific">Miscanthus lutarioriparius</name>
    <dbReference type="NCBI Taxonomy" id="422564"/>
    <lineage>
        <taxon>Eukaryota</taxon>
        <taxon>Viridiplantae</taxon>
        <taxon>Streptophyta</taxon>
        <taxon>Embryophyta</taxon>
        <taxon>Tracheophyta</taxon>
        <taxon>Spermatophyta</taxon>
        <taxon>Magnoliopsida</taxon>
        <taxon>Liliopsida</taxon>
        <taxon>Poales</taxon>
        <taxon>Poaceae</taxon>
        <taxon>PACMAD clade</taxon>
        <taxon>Panicoideae</taxon>
        <taxon>Andropogonodae</taxon>
        <taxon>Andropogoneae</taxon>
        <taxon>Saccharinae</taxon>
        <taxon>Miscanthus</taxon>
    </lineage>
</organism>
<keyword evidence="4" id="KW-1185">Reference proteome</keyword>